<dbReference type="RefSeq" id="WP_176269912.1">
    <property type="nucleotide sequence ID" value="NZ_JABVBA010000007.1"/>
</dbReference>
<gene>
    <name evidence="1" type="ORF">HV819_07710</name>
</gene>
<dbReference type="Proteomes" id="UP000540919">
    <property type="component" value="Unassembled WGS sequence"/>
</dbReference>
<proteinExistence type="predicted"/>
<evidence type="ECO:0000313" key="2">
    <source>
        <dbReference type="Proteomes" id="UP000540919"/>
    </source>
</evidence>
<accession>A0ABX2NB31</accession>
<name>A0ABX2NB31_9FIRM</name>
<organism evidence="1 2">
    <name type="scientific">Anaerococcus faecalis</name>
    <dbReference type="NCBI Taxonomy" id="2742993"/>
    <lineage>
        <taxon>Bacteria</taxon>
        <taxon>Bacillati</taxon>
        <taxon>Bacillota</taxon>
        <taxon>Tissierellia</taxon>
        <taxon>Tissierellales</taxon>
        <taxon>Peptoniphilaceae</taxon>
        <taxon>Anaerococcus</taxon>
    </lineage>
</organism>
<sequence length="98" mass="11382">MRIRKNIYTKKDVDIIRATEFLEGKNLGLDIALQKLILIPMLFLRDKEGYGTKRLENFIDYFKFTMDCLDDDSVTLKEIADTLESETGISFKGILDKK</sequence>
<keyword evidence="2" id="KW-1185">Reference proteome</keyword>
<reference evidence="1 2" key="1">
    <citation type="submission" date="2020-06" db="EMBL/GenBank/DDBJ databases">
        <title>Anaerococcus sp. nov., isolated form swine feces.</title>
        <authorList>
            <person name="Yu S."/>
        </authorList>
    </citation>
    <scope>NUCLEOTIDE SEQUENCE [LARGE SCALE GENOMIC DNA]</scope>
    <source>
        <strain evidence="1 2">AGMB00486</strain>
    </source>
</reference>
<comment type="caution">
    <text evidence="1">The sequence shown here is derived from an EMBL/GenBank/DDBJ whole genome shotgun (WGS) entry which is preliminary data.</text>
</comment>
<protein>
    <submittedName>
        <fullName evidence="1">Uncharacterized protein</fullName>
    </submittedName>
</protein>
<evidence type="ECO:0000313" key="1">
    <source>
        <dbReference type="EMBL" id="NVF11863.1"/>
    </source>
</evidence>
<dbReference type="EMBL" id="JABVBA010000007">
    <property type="protein sequence ID" value="NVF11863.1"/>
    <property type="molecule type" value="Genomic_DNA"/>
</dbReference>